<dbReference type="GO" id="GO:0003723">
    <property type="term" value="F:RNA binding"/>
    <property type="evidence" value="ECO:0007669"/>
    <property type="project" value="UniProtKB-KW"/>
</dbReference>
<dbReference type="InterPro" id="IPR039753">
    <property type="entry name" value="RG7MT1"/>
</dbReference>
<keyword evidence="3 10" id="KW-0507">mRNA processing</keyword>
<feature type="binding site" evidence="11">
    <location>
        <position position="148"/>
    </location>
    <ligand>
        <name>S-adenosyl-L-methionine</name>
        <dbReference type="ChEBI" id="CHEBI:59789"/>
    </ligand>
</feature>
<proteinExistence type="inferred from homology"/>
<evidence type="ECO:0000256" key="7">
    <source>
        <dbReference type="ARBA" id="ARBA00023042"/>
    </source>
</evidence>
<keyword evidence="5 10" id="KW-0949">S-adenosyl-L-methionine</keyword>
<evidence type="ECO:0000256" key="13">
    <source>
        <dbReference type="SAM" id="MobiDB-lite"/>
    </source>
</evidence>
<protein>
    <recommendedName>
        <fullName evidence="10">mRNA cap guanine-N(7) methyltransferase</fullName>
        <ecNumber evidence="10">2.1.1.56</ecNumber>
    </recommendedName>
    <alternativeName>
        <fullName evidence="10">mRNA (guanine-N(7))-methyltransferase</fullName>
    </alternativeName>
    <alternativeName>
        <fullName evidence="10">mRNA cap methyltransferase</fullName>
    </alternativeName>
</protein>
<evidence type="ECO:0000256" key="10">
    <source>
        <dbReference type="PIRNR" id="PIRNR028762"/>
    </source>
</evidence>
<organism evidence="15 16">
    <name type="scientific">Plectus sambesii</name>
    <dbReference type="NCBI Taxonomy" id="2011161"/>
    <lineage>
        <taxon>Eukaryota</taxon>
        <taxon>Metazoa</taxon>
        <taxon>Ecdysozoa</taxon>
        <taxon>Nematoda</taxon>
        <taxon>Chromadorea</taxon>
        <taxon>Plectida</taxon>
        <taxon>Plectina</taxon>
        <taxon>Plectoidea</taxon>
        <taxon>Plectidae</taxon>
        <taxon>Plectus</taxon>
    </lineage>
</organism>
<evidence type="ECO:0000313" key="16">
    <source>
        <dbReference type="WBParaSite" id="PSAMB.scaffold285size59135.g4315.t1"/>
    </source>
</evidence>
<dbReference type="GO" id="GO:0004482">
    <property type="term" value="F:mRNA 5'-cap (guanine-N7-)-methyltransferase activity"/>
    <property type="evidence" value="ECO:0007669"/>
    <property type="project" value="UniProtKB-EC"/>
</dbReference>
<feature type="domain" description="MRNA cap 0 methyltransferase" evidence="14">
    <location>
        <begin position="27"/>
        <end position="360"/>
    </location>
</feature>
<keyword evidence="4 10" id="KW-0808">Transferase</keyword>
<keyword evidence="7 10" id="KW-0506">mRNA capping</keyword>
<dbReference type="PROSITE" id="PS51562">
    <property type="entry name" value="RNA_CAP0_MT"/>
    <property type="match status" value="1"/>
</dbReference>
<comment type="catalytic activity">
    <reaction evidence="9">
        <text>a 5'-end (5'-triphosphoguanosine)-ribonucleoside in mRNA + S-adenosyl-L-methionine = a 5'-end (N(7)-methyl 5'-triphosphoguanosine)-ribonucleoside in mRNA + S-adenosyl-L-homocysteine</text>
        <dbReference type="Rhea" id="RHEA:67008"/>
        <dbReference type="Rhea" id="RHEA-COMP:17166"/>
        <dbReference type="Rhea" id="RHEA-COMP:17167"/>
        <dbReference type="ChEBI" id="CHEBI:57856"/>
        <dbReference type="ChEBI" id="CHEBI:59789"/>
        <dbReference type="ChEBI" id="CHEBI:156461"/>
        <dbReference type="ChEBI" id="CHEBI:167617"/>
        <dbReference type="EC" id="2.1.1.56"/>
    </reaction>
</comment>
<comment type="similarity">
    <text evidence="10">Belongs to the class I-like SAM-binding methyltransferase superfamily. mRNA cap 0 methyltransferase family.</text>
</comment>
<feature type="binding site" evidence="11">
    <location>
        <position position="153"/>
    </location>
    <ligand>
        <name>S-adenosyl-L-methionine</name>
        <dbReference type="ChEBI" id="CHEBI:59789"/>
    </ligand>
</feature>
<dbReference type="InterPro" id="IPR029063">
    <property type="entry name" value="SAM-dependent_MTases_sf"/>
</dbReference>
<evidence type="ECO:0000256" key="6">
    <source>
        <dbReference type="ARBA" id="ARBA00022884"/>
    </source>
</evidence>
<dbReference type="PANTHER" id="PTHR12189:SF2">
    <property type="entry name" value="MRNA CAP GUANINE-N7 METHYLTRANSFERASE"/>
    <property type="match status" value="1"/>
</dbReference>
<evidence type="ECO:0000259" key="14">
    <source>
        <dbReference type="PROSITE" id="PS51562"/>
    </source>
</evidence>
<dbReference type="SUPFAM" id="SSF53335">
    <property type="entry name" value="S-adenosyl-L-methionine-dependent methyltransferases"/>
    <property type="match status" value="1"/>
</dbReference>
<evidence type="ECO:0000313" key="15">
    <source>
        <dbReference type="Proteomes" id="UP000887566"/>
    </source>
</evidence>
<evidence type="ECO:0000256" key="4">
    <source>
        <dbReference type="ARBA" id="ARBA00022679"/>
    </source>
</evidence>
<dbReference type="InterPro" id="IPR016899">
    <property type="entry name" value="mRNA_G-N7_MeTrfase_euk"/>
</dbReference>
<feature type="compositionally biased region" description="Basic and acidic residues" evidence="13">
    <location>
        <begin position="321"/>
        <end position="334"/>
    </location>
</feature>
<feature type="site" description="mRNA cap binding" evidence="12">
    <location>
        <position position="152"/>
    </location>
</feature>
<evidence type="ECO:0000256" key="5">
    <source>
        <dbReference type="ARBA" id="ARBA00022691"/>
    </source>
</evidence>
<feature type="binding site" evidence="11">
    <location>
        <position position="125"/>
    </location>
    <ligand>
        <name>S-adenosyl-L-methionine</name>
        <dbReference type="ChEBI" id="CHEBI:59789"/>
    </ligand>
</feature>
<evidence type="ECO:0000256" key="11">
    <source>
        <dbReference type="PIRSR" id="PIRSR028762-1"/>
    </source>
</evidence>
<keyword evidence="15" id="KW-1185">Reference proteome</keyword>
<dbReference type="InterPro" id="IPR004971">
    <property type="entry name" value="mRNA_G-N7_MeTrfase_dom"/>
</dbReference>
<feature type="binding site" evidence="11">
    <location>
        <position position="87"/>
    </location>
    <ligand>
        <name>S-adenosyl-L-methionine</name>
        <dbReference type="ChEBI" id="CHEBI:59789"/>
    </ligand>
</feature>
<evidence type="ECO:0000256" key="2">
    <source>
        <dbReference type="ARBA" id="ARBA00022603"/>
    </source>
</evidence>
<feature type="binding site" evidence="11">
    <location>
        <position position="40"/>
    </location>
    <ligand>
        <name>S-adenosyl-L-methionine</name>
        <dbReference type="ChEBI" id="CHEBI:59789"/>
    </ligand>
</feature>
<feature type="region of interest" description="Disordered" evidence="13">
    <location>
        <begin position="293"/>
        <end position="336"/>
    </location>
</feature>
<evidence type="ECO:0000256" key="8">
    <source>
        <dbReference type="ARBA" id="ARBA00023242"/>
    </source>
</evidence>
<feature type="binding site" evidence="12">
    <location>
        <begin position="36"/>
        <end position="37"/>
    </location>
    <ligand>
        <name>mRNA</name>
        <dbReference type="ChEBI" id="CHEBI:33699"/>
    </ligand>
</feature>
<dbReference type="PANTHER" id="PTHR12189">
    <property type="entry name" value="MRNA GUANINE-7- METHYLTRANSFERASE"/>
    <property type="match status" value="1"/>
</dbReference>
<keyword evidence="2 10" id="KW-0489">Methyltransferase</keyword>
<dbReference type="Gene3D" id="3.40.50.150">
    <property type="entry name" value="Vaccinia Virus protein VP39"/>
    <property type="match status" value="1"/>
</dbReference>
<feature type="site" description="mRNA cap binding" evidence="12">
    <location>
        <position position="74"/>
    </location>
</feature>
<dbReference type="CDD" id="cd02440">
    <property type="entry name" value="AdoMet_MTases"/>
    <property type="match status" value="1"/>
</dbReference>
<comment type="subcellular location">
    <subcellularLocation>
        <location evidence="1 10">Nucleus</location>
    </subcellularLocation>
</comment>
<feature type="site" description="mRNA cap binding" evidence="12">
    <location>
        <position position="352"/>
    </location>
</feature>
<evidence type="ECO:0000256" key="9">
    <source>
        <dbReference type="ARBA" id="ARBA00044712"/>
    </source>
</evidence>
<dbReference type="Pfam" id="PF03291">
    <property type="entry name" value="mRNA_G-N7_MeTrfase"/>
    <property type="match status" value="1"/>
</dbReference>
<evidence type="ECO:0000256" key="12">
    <source>
        <dbReference type="PIRSR" id="PIRSR028762-2"/>
    </source>
</evidence>
<feature type="site" description="mRNA cap binding" evidence="12">
    <location>
        <position position="68"/>
    </location>
</feature>
<keyword evidence="8 10" id="KW-0539">Nucleus</keyword>
<feature type="binding site" evidence="11">
    <location>
        <position position="65"/>
    </location>
    <ligand>
        <name>S-adenosyl-L-methionine</name>
        <dbReference type="ChEBI" id="CHEBI:59789"/>
    </ligand>
</feature>
<evidence type="ECO:0000256" key="3">
    <source>
        <dbReference type="ARBA" id="ARBA00022664"/>
    </source>
</evidence>
<name>A0A914W1V4_9BILA</name>
<reference evidence="16" key="1">
    <citation type="submission" date="2022-11" db="UniProtKB">
        <authorList>
            <consortium name="WormBaseParasite"/>
        </authorList>
    </citation>
    <scope>IDENTIFICATION</scope>
</reference>
<accession>A0A914W1V4</accession>
<feature type="site" description="mRNA cap binding" evidence="12">
    <location>
        <position position="99"/>
    </location>
</feature>
<dbReference type="EC" id="2.1.1.56" evidence="10"/>
<sequence length="366" mass="41991">MAAVDPDHVAQHYNAVPEKGVAERVKSRIFYLRNFNNWTKSMLIGEFLQKLEHNGIRHATVLDLCCGKGGDLLKWKIGRIERLVCADIAEVSLAQCEDRYREMLDRAKQERRQNDLFTAEFISADCSKKRLREAYEQKDIRFDLCSCQFSLHYSFASEQQARRMLQNACESLKPGGYFIGTLPDAARIFHCIKNAPADSAGKYANSVCSVEYEDKEGLSRGEQPPLFGAAFHFTLDEVVNCPEFLVHFPLLEKLLEEWNMELVYKMRFPEAFDKFLKDSKEGRGLLGRMQALEPYPAEEEEDVTPMGDKSEYKTAEYNLSKLEEEQKDGGDSRRPIKIGTLSRSEWEVASMYLVFAFRKKEDAPAV</sequence>
<dbReference type="Proteomes" id="UP000887566">
    <property type="component" value="Unplaced"/>
</dbReference>
<dbReference type="WBParaSite" id="PSAMB.scaffold285size59135.g4315.t1">
    <property type="protein sequence ID" value="PSAMB.scaffold285size59135.g4315.t1"/>
    <property type="gene ID" value="PSAMB.scaffold285size59135.g4315"/>
</dbReference>
<dbReference type="PIRSF" id="PIRSF028762">
    <property type="entry name" value="ABD1"/>
    <property type="match status" value="1"/>
</dbReference>
<dbReference type="GO" id="GO:0005634">
    <property type="term" value="C:nucleus"/>
    <property type="evidence" value="ECO:0007669"/>
    <property type="project" value="UniProtKB-SubCell"/>
</dbReference>
<evidence type="ECO:0000256" key="1">
    <source>
        <dbReference type="ARBA" id="ARBA00004123"/>
    </source>
</evidence>
<feature type="site" description="mRNA cap binding" evidence="12">
    <location>
        <position position="243"/>
    </location>
</feature>
<keyword evidence="6 10" id="KW-0694">RNA-binding</keyword>
<dbReference type="AlphaFoldDB" id="A0A914W1V4"/>